<dbReference type="InterPro" id="IPR041527">
    <property type="entry name" value="YhcG_N"/>
</dbReference>
<dbReference type="InterPro" id="IPR009362">
    <property type="entry name" value="YhcG_C"/>
</dbReference>
<sequence length="363" mass="41105">MTDSLFPNLVGYDAFLSALKTRIRTAQVRASLAVNQELILLYWQIGREILQRQKEEGWGAKVIDRLAQDLKREFPEMKGLSRSNLKYMRTFADAYPAGEIGQQLAVQIPWFHNCVILEKVKDPQTRLWYIQKTIANGWSRNILVMQIESRLHERQGGAITNFERTLPPAQSDLAHQLIKDPYALDFLTLGEEAQERDLERGLVEHIRDFLMELGTGFAFVGSQHPLEVSGKEYRIDLLFYHIPLHRYVVIDLKMGEFEPQHSGQMGFYVAAVDNLLRTERDDPTIGIILCKSKDRTLVEYALQGSHLPIGVSSYQLQSQLPPALESSLPSVAQLEIVLNTAAASIEATLDETVQSESDEALPS</sequence>
<dbReference type="Proteomes" id="UP001476950">
    <property type="component" value="Unassembled WGS sequence"/>
</dbReference>
<dbReference type="Pfam" id="PF06250">
    <property type="entry name" value="YhcG_C"/>
    <property type="match status" value="1"/>
</dbReference>
<dbReference type="PANTHER" id="PTHR30547:SF0">
    <property type="entry name" value="BLR8175 PROTEIN"/>
    <property type="match status" value="1"/>
</dbReference>
<feature type="domain" description="YhcG N-terminal" evidence="2">
    <location>
        <begin position="19"/>
        <end position="154"/>
    </location>
</feature>
<evidence type="ECO:0000259" key="2">
    <source>
        <dbReference type="Pfam" id="PF17761"/>
    </source>
</evidence>
<dbReference type="Pfam" id="PF17761">
    <property type="entry name" value="DUF1016_N"/>
    <property type="match status" value="1"/>
</dbReference>
<dbReference type="InterPro" id="IPR011856">
    <property type="entry name" value="tRNA_endonuc-like_dom_sf"/>
</dbReference>
<dbReference type="PANTHER" id="PTHR30547">
    <property type="entry name" value="UNCHARACTERIZED PROTEIN YHCG-RELATED"/>
    <property type="match status" value="1"/>
</dbReference>
<evidence type="ECO:0000313" key="3">
    <source>
        <dbReference type="EMBL" id="MEP1061837.1"/>
    </source>
</evidence>
<name>A0ABV0KRH4_9CYAN</name>
<evidence type="ECO:0000313" key="4">
    <source>
        <dbReference type="Proteomes" id="UP001476950"/>
    </source>
</evidence>
<keyword evidence="4" id="KW-1185">Reference proteome</keyword>
<dbReference type="InterPro" id="IPR053148">
    <property type="entry name" value="PD-DEXK-like_domain"/>
</dbReference>
<feature type="domain" description="YhcG PDDEXK nuclease" evidence="1">
    <location>
        <begin position="176"/>
        <end position="329"/>
    </location>
</feature>
<gene>
    <name evidence="3" type="ORF">NDI38_26040</name>
</gene>
<proteinExistence type="predicted"/>
<organism evidence="3 4">
    <name type="scientific">Stenomitos frigidus AS-A4</name>
    <dbReference type="NCBI Taxonomy" id="2933935"/>
    <lineage>
        <taxon>Bacteria</taxon>
        <taxon>Bacillati</taxon>
        <taxon>Cyanobacteriota</taxon>
        <taxon>Cyanophyceae</taxon>
        <taxon>Leptolyngbyales</taxon>
        <taxon>Leptolyngbyaceae</taxon>
        <taxon>Stenomitos</taxon>
    </lineage>
</organism>
<protein>
    <submittedName>
        <fullName evidence="3">PDDEXK nuclease domain-containing protein</fullName>
    </submittedName>
</protein>
<comment type="caution">
    <text evidence="3">The sequence shown here is derived from an EMBL/GenBank/DDBJ whole genome shotgun (WGS) entry which is preliminary data.</text>
</comment>
<dbReference type="RefSeq" id="WP_190448577.1">
    <property type="nucleotide sequence ID" value="NZ_JAMPLM010000045.1"/>
</dbReference>
<evidence type="ECO:0000259" key="1">
    <source>
        <dbReference type="Pfam" id="PF06250"/>
    </source>
</evidence>
<accession>A0ABV0KRH4</accession>
<reference evidence="3 4" key="1">
    <citation type="submission" date="2022-04" db="EMBL/GenBank/DDBJ databases">
        <title>Positive selection, recombination, and allopatry shape intraspecific diversity of widespread and dominant cyanobacteria.</title>
        <authorList>
            <person name="Wei J."/>
            <person name="Shu W."/>
            <person name="Hu C."/>
        </authorList>
    </citation>
    <scope>NUCLEOTIDE SEQUENCE [LARGE SCALE GENOMIC DNA]</scope>
    <source>
        <strain evidence="3 4">AS-A4</strain>
    </source>
</reference>
<dbReference type="EMBL" id="JAMPLM010000045">
    <property type="protein sequence ID" value="MEP1061837.1"/>
    <property type="molecule type" value="Genomic_DNA"/>
</dbReference>
<dbReference type="Gene3D" id="3.40.1350.10">
    <property type="match status" value="1"/>
</dbReference>